<dbReference type="PANTHER" id="PTHR43409">
    <property type="entry name" value="ANAEROBIC MAGNESIUM-PROTOPORPHYRIN IX MONOMETHYL ESTER CYCLASE-RELATED"/>
    <property type="match status" value="1"/>
</dbReference>
<gene>
    <name evidence="7" type="ORF">KME32_10190</name>
</gene>
<dbReference type="CDD" id="cd01335">
    <property type="entry name" value="Radical_SAM"/>
    <property type="match status" value="1"/>
</dbReference>
<dbReference type="AlphaFoldDB" id="A0A951PX80"/>
<accession>A0A951PX80</accession>
<evidence type="ECO:0000256" key="5">
    <source>
        <dbReference type="ARBA" id="ARBA00023014"/>
    </source>
</evidence>
<feature type="domain" description="Radical SAM core" evidence="6">
    <location>
        <begin position="199"/>
        <end position="417"/>
    </location>
</feature>
<dbReference type="InterPro" id="IPR058240">
    <property type="entry name" value="rSAM_sf"/>
</dbReference>
<evidence type="ECO:0000256" key="3">
    <source>
        <dbReference type="ARBA" id="ARBA00022723"/>
    </source>
</evidence>
<dbReference type="Proteomes" id="UP000715781">
    <property type="component" value="Unassembled WGS sequence"/>
</dbReference>
<keyword evidence="4" id="KW-0408">Iron</keyword>
<comment type="cofactor">
    <cofactor evidence="1">
        <name>[4Fe-4S] cluster</name>
        <dbReference type="ChEBI" id="CHEBI:49883"/>
    </cofactor>
</comment>
<dbReference type="NCBIfam" id="TIGR04295">
    <property type="entry name" value="B12_rSAM_oligo"/>
    <property type="match status" value="1"/>
</dbReference>
<dbReference type="SMART" id="SM00729">
    <property type="entry name" value="Elp3"/>
    <property type="match status" value="1"/>
</dbReference>
<dbReference type="EMBL" id="JAHHHN010000005">
    <property type="protein sequence ID" value="MBW4561505.1"/>
    <property type="molecule type" value="Genomic_DNA"/>
</dbReference>
<dbReference type="PROSITE" id="PS51918">
    <property type="entry name" value="RADICAL_SAM"/>
    <property type="match status" value="1"/>
</dbReference>
<reference evidence="7" key="2">
    <citation type="journal article" date="2022" name="Microbiol. Resour. Announc.">
        <title>Metagenome Sequencing to Explore Phylogenomics of Terrestrial Cyanobacteria.</title>
        <authorList>
            <person name="Ward R.D."/>
            <person name="Stajich J.E."/>
            <person name="Johansen J.R."/>
            <person name="Huntemann M."/>
            <person name="Clum A."/>
            <person name="Foster B."/>
            <person name="Foster B."/>
            <person name="Roux S."/>
            <person name="Palaniappan K."/>
            <person name="Varghese N."/>
            <person name="Mukherjee S."/>
            <person name="Reddy T.B.K."/>
            <person name="Daum C."/>
            <person name="Copeland A."/>
            <person name="Chen I.A."/>
            <person name="Ivanova N.N."/>
            <person name="Kyrpides N.C."/>
            <person name="Shapiro N."/>
            <person name="Eloe-Fadrosh E.A."/>
            <person name="Pietrasiak N."/>
        </authorList>
    </citation>
    <scope>NUCLEOTIDE SEQUENCE</scope>
    <source>
        <strain evidence="7">JT2-VF2</strain>
    </source>
</reference>
<dbReference type="InterPro" id="IPR007197">
    <property type="entry name" value="rSAM"/>
</dbReference>
<keyword evidence="3" id="KW-0479">Metal-binding</keyword>
<dbReference type="Gene3D" id="3.80.30.20">
    <property type="entry name" value="tm_1862 like domain"/>
    <property type="match status" value="1"/>
</dbReference>
<evidence type="ECO:0000256" key="1">
    <source>
        <dbReference type="ARBA" id="ARBA00001966"/>
    </source>
</evidence>
<dbReference type="SFLD" id="SFLDG01082">
    <property type="entry name" value="B12-binding_domain_containing"/>
    <property type="match status" value="1"/>
</dbReference>
<dbReference type="InterPro" id="IPR023404">
    <property type="entry name" value="rSAM_horseshoe"/>
</dbReference>
<dbReference type="SFLD" id="SFLDS00029">
    <property type="entry name" value="Radical_SAM"/>
    <property type="match status" value="1"/>
</dbReference>
<dbReference type="Gene3D" id="3.40.50.280">
    <property type="entry name" value="Cobalamin-binding domain"/>
    <property type="match status" value="1"/>
</dbReference>
<keyword evidence="5" id="KW-0411">Iron-sulfur</keyword>
<dbReference type="GO" id="GO:0003824">
    <property type="term" value="F:catalytic activity"/>
    <property type="evidence" value="ECO:0007669"/>
    <property type="project" value="InterPro"/>
</dbReference>
<protein>
    <submittedName>
        <fullName evidence="7">TIGR04295 family B12-binding domain-containing radical SAM protein</fullName>
    </submittedName>
</protein>
<evidence type="ECO:0000313" key="7">
    <source>
        <dbReference type="EMBL" id="MBW4561505.1"/>
    </source>
</evidence>
<keyword evidence="2" id="KW-0949">S-adenosyl-L-methionine</keyword>
<organism evidence="7 8">
    <name type="scientific">Mojavia pulchra JT2-VF2</name>
    <dbReference type="NCBI Taxonomy" id="287848"/>
    <lineage>
        <taxon>Bacteria</taxon>
        <taxon>Bacillati</taxon>
        <taxon>Cyanobacteriota</taxon>
        <taxon>Cyanophyceae</taxon>
        <taxon>Nostocales</taxon>
        <taxon>Nostocaceae</taxon>
    </lineage>
</organism>
<sequence>MKYALINPNWAFDGSIYFGCREPHLPLEYGYAKALLEQAGHEVLLVDGQLEQLSLEEIKTRVTNFQPDFSVITTAPSYLFWRCAPPEVRVPQIVVNYLHEIGGIWIAVGPHGSTTPKAALKKLGVDVVIMGECEEILPQFAQKTKKQWQEISAICYWDGDTPRIQGSPHVGDMTSLPALHWADELVKKHHHHHHRFDVVPTGLGAEMEVSRGCPYHCSFCAKENFRNNYRKRPLSVILEELDGFIGQGVEYIYFIDEIFLPNKELLKALVERPIKFGIQTRIDLWNQEMLDLLGAAGCVSIEAGVESITAEGRQLLDKNCKLSTQQLSDRLIYAKQRVPFVQANLLESKVDAPEAIEQWREYLQKFGVWANKPVPLFIYPGSPEYTKKWGFPDDHAWERAHAHYLEVYAQFSDIQEQQPVPLSELEISKR</sequence>
<dbReference type="InterPro" id="IPR027559">
    <property type="entry name" value="B12_rSAM_oligo"/>
</dbReference>
<dbReference type="Pfam" id="PF04055">
    <property type="entry name" value="Radical_SAM"/>
    <property type="match status" value="1"/>
</dbReference>
<comment type="caution">
    <text evidence="7">The sequence shown here is derived from an EMBL/GenBank/DDBJ whole genome shotgun (WGS) entry which is preliminary data.</text>
</comment>
<evidence type="ECO:0000256" key="2">
    <source>
        <dbReference type="ARBA" id="ARBA00022691"/>
    </source>
</evidence>
<proteinExistence type="predicted"/>
<dbReference type="SUPFAM" id="SSF102114">
    <property type="entry name" value="Radical SAM enzymes"/>
    <property type="match status" value="1"/>
</dbReference>
<reference evidence="7" key="1">
    <citation type="submission" date="2021-05" db="EMBL/GenBank/DDBJ databases">
        <authorList>
            <person name="Pietrasiak N."/>
            <person name="Ward R."/>
            <person name="Stajich J.E."/>
            <person name="Kurbessoian T."/>
        </authorList>
    </citation>
    <scope>NUCLEOTIDE SEQUENCE</scope>
    <source>
        <strain evidence="7">JT2-VF2</strain>
    </source>
</reference>
<dbReference type="InterPro" id="IPR006638">
    <property type="entry name" value="Elp3/MiaA/NifB-like_rSAM"/>
</dbReference>
<dbReference type="InterPro" id="IPR051198">
    <property type="entry name" value="BchE-like"/>
</dbReference>
<name>A0A951PX80_9NOST</name>
<evidence type="ECO:0000313" key="8">
    <source>
        <dbReference type="Proteomes" id="UP000715781"/>
    </source>
</evidence>
<evidence type="ECO:0000259" key="6">
    <source>
        <dbReference type="PROSITE" id="PS51918"/>
    </source>
</evidence>
<evidence type="ECO:0000256" key="4">
    <source>
        <dbReference type="ARBA" id="ARBA00023004"/>
    </source>
</evidence>
<dbReference type="GO" id="GO:0046872">
    <property type="term" value="F:metal ion binding"/>
    <property type="evidence" value="ECO:0007669"/>
    <property type="project" value="UniProtKB-KW"/>
</dbReference>
<dbReference type="GO" id="GO:0051536">
    <property type="term" value="F:iron-sulfur cluster binding"/>
    <property type="evidence" value="ECO:0007669"/>
    <property type="project" value="UniProtKB-KW"/>
</dbReference>